<accession>A0A061B9E2</accession>
<dbReference type="AlphaFoldDB" id="A0A061B9E2"/>
<organism evidence="4">
    <name type="scientific">Cyberlindnera fabianii</name>
    <name type="common">Yeast</name>
    <name type="synonym">Hansenula fabianii</name>
    <dbReference type="NCBI Taxonomy" id="36022"/>
    <lineage>
        <taxon>Eukaryota</taxon>
        <taxon>Fungi</taxon>
        <taxon>Dikarya</taxon>
        <taxon>Ascomycota</taxon>
        <taxon>Saccharomycotina</taxon>
        <taxon>Saccharomycetes</taxon>
        <taxon>Phaffomycetales</taxon>
        <taxon>Phaffomycetaceae</taxon>
        <taxon>Cyberlindnera</taxon>
    </lineage>
</organism>
<dbReference type="STRING" id="36022.A0A061B9E2"/>
<sequence>MSIKDQVKQNLLHYNLWTQVTEVELPSSTLLKGIPKEPLLNDETHDIPTQELVFPVSIEEKVTPRRLETVFNEMQSHSGTRPKRIVIGIVNDDSTVVYYFIHDGVYKPKKN</sequence>
<dbReference type="PANTHER" id="PTHR28518">
    <property type="entry name" value="TRNA-SPLICING ENDONUCLEASE SUBUNIT SEN15"/>
    <property type="match status" value="1"/>
</dbReference>
<dbReference type="OMA" id="VYYFVYK"/>
<feature type="domain" description="tRNA-splicing endonuclease subunit Sen15" evidence="3">
    <location>
        <begin position="6"/>
        <end position="111"/>
    </location>
</feature>
<keyword evidence="6" id="KW-1185">Reference proteome</keyword>
<evidence type="ECO:0000313" key="6">
    <source>
        <dbReference type="Proteomes" id="UP000189513"/>
    </source>
</evidence>
<reference evidence="4" key="1">
    <citation type="journal article" date="2014" name="Genome Announc.">
        <title>Genome sequence of the yeast Cyberlindnera fabianii (Hansenula fabianii).</title>
        <authorList>
            <person name="Freel K.C."/>
            <person name="Sarilar V."/>
            <person name="Neuveglise C."/>
            <person name="Devillers H."/>
            <person name="Friedrich A."/>
            <person name="Schacherer J."/>
        </authorList>
    </citation>
    <scope>NUCLEOTIDE SEQUENCE</scope>
    <source>
        <strain evidence="4">YJS4271</strain>
    </source>
</reference>
<evidence type="ECO:0000313" key="4">
    <source>
        <dbReference type="EMBL" id="CDR43516.1"/>
    </source>
</evidence>
<dbReference type="InterPro" id="IPR042777">
    <property type="entry name" value="Sen15_fungi"/>
</dbReference>
<dbReference type="EMBL" id="MPUK01000017">
    <property type="protein sequence ID" value="ONH64753.1"/>
    <property type="molecule type" value="Genomic_DNA"/>
</dbReference>
<keyword evidence="2" id="KW-0819">tRNA processing</keyword>
<keyword evidence="5" id="KW-0255">Endonuclease</keyword>
<dbReference type="OrthoDB" id="10002170at2759"/>
<dbReference type="InterPro" id="IPR011856">
    <property type="entry name" value="tRNA_endonuc-like_dom_sf"/>
</dbReference>
<name>A0A061B9E2_CYBFA</name>
<dbReference type="Pfam" id="PF09631">
    <property type="entry name" value="Sen15"/>
    <property type="match status" value="1"/>
</dbReference>
<dbReference type="InterPro" id="IPR018593">
    <property type="entry name" value="tRNA-endonuc_su_Sen15"/>
</dbReference>
<dbReference type="InterPro" id="IPR036167">
    <property type="entry name" value="tRNA_intron_Endo_cat-like_sf"/>
</dbReference>
<dbReference type="PANTHER" id="PTHR28518:SF1">
    <property type="entry name" value="TRNA-SPLICING ENDONUCLEASE SUBUNIT SEN15"/>
    <property type="match status" value="1"/>
</dbReference>
<reference evidence="5" key="3">
    <citation type="submission" date="2017-01" db="EMBL/GenBank/DDBJ databases">
        <authorList>
            <person name="Mah S.A."/>
            <person name="Swanson W.J."/>
            <person name="Moy G.W."/>
            <person name="Vacquier V.D."/>
        </authorList>
    </citation>
    <scope>NUCLEOTIDE SEQUENCE [LARGE SCALE GENOMIC DNA]</scope>
    <source>
        <strain evidence="5">65</strain>
    </source>
</reference>
<dbReference type="GO" id="GO:0000213">
    <property type="term" value="F:tRNA-intron lyase activity"/>
    <property type="evidence" value="ECO:0007669"/>
    <property type="project" value="TreeGrafter"/>
</dbReference>
<keyword evidence="5" id="KW-0540">Nuclease</keyword>
<evidence type="ECO:0000313" key="5">
    <source>
        <dbReference type="EMBL" id="ONH64753.1"/>
    </source>
</evidence>
<evidence type="ECO:0000256" key="1">
    <source>
        <dbReference type="ARBA" id="ARBA00006091"/>
    </source>
</evidence>
<dbReference type="EMBL" id="LK052897">
    <property type="protein sequence ID" value="CDR43516.1"/>
    <property type="molecule type" value="Genomic_DNA"/>
</dbReference>
<dbReference type="GO" id="GO:0003676">
    <property type="term" value="F:nucleic acid binding"/>
    <property type="evidence" value="ECO:0007669"/>
    <property type="project" value="InterPro"/>
</dbReference>
<dbReference type="Gene3D" id="3.40.1350.10">
    <property type="match status" value="1"/>
</dbReference>
<dbReference type="VEuPathDB" id="FungiDB:BON22_5365"/>
<comment type="similarity">
    <text evidence="1">Belongs to the SEN15 family.</text>
</comment>
<dbReference type="SUPFAM" id="SSF53032">
    <property type="entry name" value="tRNA-intron endonuclease catalytic domain-like"/>
    <property type="match status" value="1"/>
</dbReference>
<gene>
    <name evidence="5" type="ORF">BON22_5365</name>
    <name evidence="4" type="ORF">CYFA0S_12e01310g</name>
</gene>
<keyword evidence="5" id="KW-0378">Hydrolase</keyword>
<evidence type="ECO:0000256" key="2">
    <source>
        <dbReference type="ARBA" id="ARBA00022694"/>
    </source>
</evidence>
<proteinExistence type="inferred from homology"/>
<protein>
    <submittedName>
        <fullName evidence="4">CYFA0S12e01310g1_1</fullName>
    </submittedName>
    <submittedName>
        <fullName evidence="5">tRNA-splicing endonuclease subunit SEN15</fullName>
    </submittedName>
</protein>
<dbReference type="GO" id="GO:0000379">
    <property type="term" value="P:tRNA-type intron splice site recognition and cleavage"/>
    <property type="evidence" value="ECO:0007669"/>
    <property type="project" value="InterPro"/>
</dbReference>
<dbReference type="Proteomes" id="UP000189513">
    <property type="component" value="Unassembled WGS sequence"/>
</dbReference>
<evidence type="ECO:0000259" key="3">
    <source>
        <dbReference type="Pfam" id="PF09631"/>
    </source>
</evidence>
<reference evidence="6" key="2">
    <citation type="journal article" date="2017" name="Genome Announc.">
        <title>Genome sequences of Cyberlindnera fabianii 65, Pichia kudriavzevii 129, and Saccharomyces cerevisiae 131 isolated from fermented masau fruits in Zimbabwe.</title>
        <authorList>
            <person name="van Rijswijck I.M.H."/>
            <person name="Derks M.F.L."/>
            <person name="Abee T."/>
            <person name="de Ridder D."/>
            <person name="Smid E.J."/>
        </authorList>
    </citation>
    <scope>NUCLEOTIDE SEQUENCE [LARGE SCALE GENOMIC DNA]</scope>
    <source>
        <strain evidence="6">65</strain>
    </source>
</reference>
<dbReference type="GO" id="GO:0000214">
    <property type="term" value="C:tRNA-intron endonuclease complex"/>
    <property type="evidence" value="ECO:0007669"/>
    <property type="project" value="InterPro"/>
</dbReference>